<feature type="chain" id="PRO_5026192310" evidence="1">
    <location>
        <begin position="22"/>
        <end position="89"/>
    </location>
</feature>
<proteinExistence type="predicted"/>
<dbReference type="AlphaFoldDB" id="A0A6H5HCW8"/>
<sequence>KERTKKTAVAMVLICCRNADATGCTMAQDVNTGTSALITSIAVTAAGAWTFKRRQLLGNNVIANSAGTDRLAPKVSSGSLYGLGAGVPL</sequence>
<reference evidence="2 3" key="1">
    <citation type="submission" date="2020-02" db="EMBL/GenBank/DDBJ databases">
        <authorList>
            <person name="Ferguson B K."/>
        </authorList>
    </citation>
    <scope>NUCLEOTIDE SEQUENCE [LARGE SCALE GENOMIC DNA]</scope>
</reference>
<feature type="signal peptide" evidence="1">
    <location>
        <begin position="1"/>
        <end position="21"/>
    </location>
</feature>
<name>A0A6H5HCW8_9HEMI</name>
<feature type="non-terminal residue" evidence="2">
    <location>
        <position position="1"/>
    </location>
</feature>
<evidence type="ECO:0000313" key="2">
    <source>
        <dbReference type="EMBL" id="CAB0015044.1"/>
    </source>
</evidence>
<evidence type="ECO:0000313" key="3">
    <source>
        <dbReference type="Proteomes" id="UP000479000"/>
    </source>
</evidence>
<keyword evidence="1" id="KW-0732">Signal</keyword>
<protein>
    <submittedName>
        <fullName evidence="2">Uncharacterized protein</fullName>
    </submittedName>
</protein>
<dbReference type="EMBL" id="CADCXU010028391">
    <property type="protein sequence ID" value="CAB0015044.1"/>
    <property type="molecule type" value="Genomic_DNA"/>
</dbReference>
<gene>
    <name evidence="2" type="ORF">NTEN_LOCUS19433</name>
</gene>
<evidence type="ECO:0000256" key="1">
    <source>
        <dbReference type="SAM" id="SignalP"/>
    </source>
</evidence>
<keyword evidence="3" id="KW-1185">Reference proteome</keyword>
<dbReference type="Proteomes" id="UP000479000">
    <property type="component" value="Unassembled WGS sequence"/>
</dbReference>
<accession>A0A6H5HCW8</accession>
<organism evidence="2 3">
    <name type="scientific">Nesidiocoris tenuis</name>
    <dbReference type="NCBI Taxonomy" id="355587"/>
    <lineage>
        <taxon>Eukaryota</taxon>
        <taxon>Metazoa</taxon>
        <taxon>Ecdysozoa</taxon>
        <taxon>Arthropoda</taxon>
        <taxon>Hexapoda</taxon>
        <taxon>Insecta</taxon>
        <taxon>Pterygota</taxon>
        <taxon>Neoptera</taxon>
        <taxon>Paraneoptera</taxon>
        <taxon>Hemiptera</taxon>
        <taxon>Heteroptera</taxon>
        <taxon>Panheteroptera</taxon>
        <taxon>Cimicomorpha</taxon>
        <taxon>Miridae</taxon>
        <taxon>Dicyphina</taxon>
        <taxon>Nesidiocoris</taxon>
    </lineage>
</organism>